<name>A0A9P8Q9J6_WICPI</name>
<reference evidence="1" key="1">
    <citation type="journal article" date="2021" name="Open Biol.">
        <title>Shared evolutionary footprints suggest mitochondrial oxidative damage underlies multiple complex I losses in fungi.</title>
        <authorList>
            <person name="Schikora-Tamarit M.A."/>
            <person name="Marcet-Houben M."/>
            <person name="Nosek J."/>
            <person name="Gabaldon T."/>
        </authorList>
    </citation>
    <scope>NUCLEOTIDE SEQUENCE</scope>
    <source>
        <strain evidence="1">CBS2887</strain>
    </source>
</reference>
<dbReference type="AlphaFoldDB" id="A0A9P8Q9J6"/>
<comment type="caution">
    <text evidence="1">The sequence shown here is derived from an EMBL/GenBank/DDBJ whole genome shotgun (WGS) entry which is preliminary data.</text>
</comment>
<dbReference type="Proteomes" id="UP000774326">
    <property type="component" value="Unassembled WGS sequence"/>
</dbReference>
<evidence type="ECO:0000313" key="1">
    <source>
        <dbReference type="EMBL" id="KAH3685435.1"/>
    </source>
</evidence>
<organism evidence="1 2">
    <name type="scientific">Wickerhamomyces pijperi</name>
    <name type="common">Yeast</name>
    <name type="synonym">Pichia pijperi</name>
    <dbReference type="NCBI Taxonomy" id="599730"/>
    <lineage>
        <taxon>Eukaryota</taxon>
        <taxon>Fungi</taxon>
        <taxon>Dikarya</taxon>
        <taxon>Ascomycota</taxon>
        <taxon>Saccharomycotina</taxon>
        <taxon>Saccharomycetes</taxon>
        <taxon>Phaffomycetales</taxon>
        <taxon>Wickerhamomycetaceae</taxon>
        <taxon>Wickerhamomyces</taxon>
    </lineage>
</organism>
<gene>
    <name evidence="1" type="ORF">WICPIJ_003593</name>
</gene>
<keyword evidence="2" id="KW-1185">Reference proteome</keyword>
<evidence type="ECO:0000313" key="2">
    <source>
        <dbReference type="Proteomes" id="UP000774326"/>
    </source>
</evidence>
<protein>
    <submittedName>
        <fullName evidence="1">Uncharacterized protein</fullName>
    </submittedName>
</protein>
<dbReference type="EMBL" id="JAEUBG010002005">
    <property type="protein sequence ID" value="KAH3685435.1"/>
    <property type="molecule type" value="Genomic_DNA"/>
</dbReference>
<reference evidence="1" key="2">
    <citation type="submission" date="2021-01" db="EMBL/GenBank/DDBJ databases">
        <authorList>
            <person name="Schikora-Tamarit M.A."/>
        </authorList>
    </citation>
    <scope>NUCLEOTIDE SEQUENCE</scope>
    <source>
        <strain evidence="1">CBS2887</strain>
    </source>
</reference>
<proteinExistence type="predicted"/>
<accession>A0A9P8Q9J6</accession>
<sequence length="77" mass="8863">MCQALGNRDEGLFPILIRRDSREFVQGDTNGVRMFTEDILHIFVSEVDTLDFKLQVVCDLRQETLHEAFVLGGFFRG</sequence>